<dbReference type="SUPFAM" id="SSF55874">
    <property type="entry name" value="ATPase domain of HSP90 chaperone/DNA topoisomerase II/histidine kinase"/>
    <property type="match status" value="1"/>
</dbReference>
<organism evidence="10 11">
    <name type="scientific">Sphingobium chungbukense</name>
    <dbReference type="NCBI Taxonomy" id="56193"/>
    <lineage>
        <taxon>Bacteria</taxon>
        <taxon>Pseudomonadati</taxon>
        <taxon>Pseudomonadota</taxon>
        <taxon>Alphaproteobacteria</taxon>
        <taxon>Sphingomonadales</taxon>
        <taxon>Sphingomonadaceae</taxon>
        <taxon>Sphingobium</taxon>
    </lineage>
</organism>
<keyword evidence="7" id="KW-0175">Coiled coil</keyword>
<reference evidence="10 11" key="1">
    <citation type="submission" date="2015-04" db="EMBL/GenBank/DDBJ databases">
        <title>Genome sequence of aromatic hydrocarbons-degrading Sphingobium chungbukense DJ77.</title>
        <authorList>
            <person name="Kim Y.-C."/>
            <person name="Chae J.-C."/>
        </authorList>
    </citation>
    <scope>NUCLEOTIDE SEQUENCE [LARGE SCALE GENOMIC DNA]</scope>
    <source>
        <strain evidence="10 11">DJ77</strain>
    </source>
</reference>
<dbReference type="Pfam" id="PF02518">
    <property type="entry name" value="HATPase_c"/>
    <property type="match status" value="1"/>
</dbReference>
<dbReference type="PROSITE" id="PS50109">
    <property type="entry name" value="HIS_KIN"/>
    <property type="match status" value="1"/>
</dbReference>
<dbReference type="SMART" id="SM00065">
    <property type="entry name" value="GAF"/>
    <property type="match status" value="1"/>
</dbReference>
<dbReference type="InterPro" id="IPR003661">
    <property type="entry name" value="HisK_dim/P_dom"/>
</dbReference>
<dbReference type="InterPro" id="IPR004358">
    <property type="entry name" value="Sig_transdc_His_kin-like_C"/>
</dbReference>
<feature type="domain" description="Histidine kinase" evidence="8">
    <location>
        <begin position="212"/>
        <end position="430"/>
    </location>
</feature>
<dbReference type="InterPro" id="IPR005467">
    <property type="entry name" value="His_kinase_dom"/>
</dbReference>
<feature type="modified residue" description="4-aspartylphosphate" evidence="6">
    <location>
        <position position="501"/>
    </location>
</feature>
<evidence type="ECO:0000259" key="8">
    <source>
        <dbReference type="PROSITE" id="PS50109"/>
    </source>
</evidence>
<dbReference type="InterPro" id="IPR036097">
    <property type="entry name" value="HisK_dim/P_sf"/>
</dbReference>
<proteinExistence type="predicted"/>
<keyword evidence="3 6" id="KW-0597">Phosphoprotein</keyword>
<evidence type="ECO:0000256" key="2">
    <source>
        <dbReference type="ARBA" id="ARBA00012438"/>
    </source>
</evidence>
<dbReference type="CDD" id="cd00156">
    <property type="entry name" value="REC"/>
    <property type="match status" value="1"/>
</dbReference>
<dbReference type="Pfam" id="PF13185">
    <property type="entry name" value="GAF_2"/>
    <property type="match status" value="1"/>
</dbReference>
<dbReference type="Pfam" id="PF00072">
    <property type="entry name" value="Response_reg"/>
    <property type="match status" value="1"/>
</dbReference>
<dbReference type="CDD" id="cd00082">
    <property type="entry name" value="HisKA"/>
    <property type="match status" value="1"/>
</dbReference>
<comment type="caution">
    <text evidence="10">The sequence shown here is derived from an EMBL/GenBank/DDBJ whole genome shotgun (WGS) entry which is preliminary data.</text>
</comment>
<comment type="catalytic activity">
    <reaction evidence="1">
        <text>ATP + protein L-histidine = ADP + protein N-phospho-L-histidine.</text>
        <dbReference type="EC" id="2.7.13.3"/>
    </reaction>
</comment>
<gene>
    <name evidence="10" type="ORF">YP76_18735</name>
</gene>
<protein>
    <recommendedName>
        <fullName evidence="2">histidine kinase</fullName>
        <ecNumber evidence="2">2.7.13.3</ecNumber>
    </recommendedName>
</protein>
<evidence type="ECO:0000313" key="11">
    <source>
        <dbReference type="Proteomes" id="UP000033874"/>
    </source>
</evidence>
<evidence type="ECO:0000313" key="10">
    <source>
        <dbReference type="EMBL" id="KKW90798.1"/>
    </source>
</evidence>
<keyword evidence="5 10" id="KW-0418">Kinase</keyword>
<evidence type="ECO:0000256" key="4">
    <source>
        <dbReference type="ARBA" id="ARBA00022679"/>
    </source>
</evidence>
<dbReference type="InterPro" id="IPR003594">
    <property type="entry name" value="HATPase_dom"/>
</dbReference>
<dbReference type="SUPFAM" id="SSF52172">
    <property type="entry name" value="CheY-like"/>
    <property type="match status" value="1"/>
</dbReference>
<name>A0A0M3ALH5_9SPHN</name>
<dbReference type="AlphaFoldDB" id="A0A0M3ALH5"/>
<evidence type="ECO:0000256" key="7">
    <source>
        <dbReference type="SAM" id="Coils"/>
    </source>
</evidence>
<evidence type="ECO:0000256" key="1">
    <source>
        <dbReference type="ARBA" id="ARBA00000085"/>
    </source>
</evidence>
<evidence type="ECO:0000259" key="9">
    <source>
        <dbReference type="PROSITE" id="PS50110"/>
    </source>
</evidence>
<dbReference type="InterPro" id="IPR011006">
    <property type="entry name" value="CheY-like_superfamily"/>
</dbReference>
<dbReference type="InterPro" id="IPR001789">
    <property type="entry name" value="Sig_transdc_resp-reg_receiver"/>
</dbReference>
<sequence>MNGAHDASGGLLSSRWTTAASAMALLSETRSLAEVVEILRDSARAAVGADGIAVVLRDGDQCHYYAEDAMEPLWEGMRFPQEACVSGWAMLNRKSAAIPDIRLDPRIPQEAYRQTFVKSMLMVPIGATDPVAALGAYWATTGHPDADETAILESLAQAASTALANGMLVEEMTELNRSLEARIEQRTRELEAAHQKLLQTQKLELMGQLTGNVAHDFNNLLSPIMTSLDLILQTNPSEDPTQTHAQMAMESAERARALVQRLLAFARRQPLASTAVDVRSLLKGMEALLSSTVGGRIDLRIMVPPNLPNILADRQQLEIAILNLVVNARDAMPEGGALSISASYPSALHDGDGKSDAFLRLTVSDDGVGMDEATKAKALEPFFTTKSAGAGTGLGLAMVHGVVQQFGGAMDIRSEPRAGTDISLWFPITQNAVAPRPSPKIADIGADLGGIAIIVDDHQLVRRGTAAMLREEGYTVVEVASAQECLARLDEGVQPQILITDHVMPGMTGLDLVRRLTESHAHIPMILISGHDGLDGAPADVVRMTKPFRQHELQAAVARARRQVEARAPTAGVFMHKRAS</sequence>
<dbReference type="SUPFAM" id="SSF55781">
    <property type="entry name" value="GAF domain-like"/>
    <property type="match status" value="1"/>
</dbReference>
<dbReference type="PATRIC" id="fig|56193.3.peg.3935"/>
<dbReference type="Pfam" id="PF00512">
    <property type="entry name" value="HisKA"/>
    <property type="match status" value="1"/>
</dbReference>
<evidence type="ECO:0000256" key="3">
    <source>
        <dbReference type="ARBA" id="ARBA00022553"/>
    </source>
</evidence>
<dbReference type="GO" id="GO:0000155">
    <property type="term" value="F:phosphorelay sensor kinase activity"/>
    <property type="evidence" value="ECO:0007669"/>
    <property type="project" value="InterPro"/>
</dbReference>
<dbReference type="SMART" id="SM00387">
    <property type="entry name" value="HATPase_c"/>
    <property type="match status" value="1"/>
</dbReference>
<dbReference type="SMART" id="SM00448">
    <property type="entry name" value="REC"/>
    <property type="match status" value="1"/>
</dbReference>
<dbReference type="EMBL" id="LBIC01000009">
    <property type="protein sequence ID" value="KKW90798.1"/>
    <property type="molecule type" value="Genomic_DNA"/>
</dbReference>
<dbReference type="PROSITE" id="PS50110">
    <property type="entry name" value="RESPONSE_REGULATORY"/>
    <property type="match status" value="1"/>
</dbReference>
<feature type="domain" description="Response regulatory" evidence="9">
    <location>
        <begin position="451"/>
        <end position="561"/>
    </location>
</feature>
<dbReference type="Gene3D" id="3.30.565.10">
    <property type="entry name" value="Histidine kinase-like ATPase, C-terminal domain"/>
    <property type="match status" value="1"/>
</dbReference>
<dbReference type="InterPro" id="IPR003018">
    <property type="entry name" value="GAF"/>
</dbReference>
<keyword evidence="4" id="KW-0808">Transferase</keyword>
<evidence type="ECO:0000256" key="5">
    <source>
        <dbReference type="ARBA" id="ARBA00022777"/>
    </source>
</evidence>
<dbReference type="SUPFAM" id="SSF47384">
    <property type="entry name" value="Homodimeric domain of signal transducing histidine kinase"/>
    <property type="match status" value="1"/>
</dbReference>
<dbReference type="Proteomes" id="UP000033874">
    <property type="component" value="Unassembled WGS sequence"/>
</dbReference>
<dbReference type="PANTHER" id="PTHR43065:SF49">
    <property type="entry name" value="HISTIDINE KINASE"/>
    <property type="match status" value="1"/>
</dbReference>
<dbReference type="PRINTS" id="PR00344">
    <property type="entry name" value="BCTRLSENSOR"/>
</dbReference>
<feature type="coiled-coil region" evidence="7">
    <location>
        <begin position="169"/>
        <end position="196"/>
    </location>
</feature>
<keyword evidence="11" id="KW-1185">Reference proteome</keyword>
<dbReference type="Gene3D" id="3.40.50.2300">
    <property type="match status" value="1"/>
</dbReference>
<evidence type="ECO:0000256" key="6">
    <source>
        <dbReference type="PROSITE-ProRule" id="PRU00169"/>
    </source>
</evidence>
<dbReference type="Gene3D" id="3.30.450.40">
    <property type="match status" value="1"/>
</dbReference>
<dbReference type="PANTHER" id="PTHR43065">
    <property type="entry name" value="SENSOR HISTIDINE KINASE"/>
    <property type="match status" value="1"/>
</dbReference>
<dbReference type="InterPro" id="IPR029016">
    <property type="entry name" value="GAF-like_dom_sf"/>
</dbReference>
<dbReference type="InterPro" id="IPR036890">
    <property type="entry name" value="HATPase_C_sf"/>
</dbReference>
<dbReference type="STRING" id="56193.YP76_18735"/>
<dbReference type="Gene3D" id="1.10.287.130">
    <property type="match status" value="1"/>
</dbReference>
<dbReference type="SMART" id="SM00388">
    <property type="entry name" value="HisKA"/>
    <property type="match status" value="1"/>
</dbReference>
<dbReference type="EC" id="2.7.13.3" evidence="2"/>
<accession>A0A0M3ALH5</accession>